<dbReference type="PROSITE" id="PS51007">
    <property type="entry name" value="CYTC"/>
    <property type="match status" value="1"/>
</dbReference>
<dbReference type="PANTHER" id="PTHR33751">
    <property type="entry name" value="CBB3-TYPE CYTOCHROME C OXIDASE SUBUNIT FIXP"/>
    <property type="match status" value="1"/>
</dbReference>
<sequence>MKNMSIKATLAALLLGLGVSNSAMALDGEALFKNPAKGGCTACHGKDGKTTILPQYPKIAGQNEAYVLQQLKDIKSGARNNGMTAAMKGIMHLVNDEEMAAMAKYISTMAP</sequence>
<organism evidence="9 10">
    <name type="scientific">Solemya pervernicosa gill symbiont</name>
    <dbReference type="NCBI Taxonomy" id="642797"/>
    <lineage>
        <taxon>Bacteria</taxon>
        <taxon>Pseudomonadati</taxon>
        <taxon>Pseudomonadota</taxon>
        <taxon>Gammaproteobacteria</taxon>
        <taxon>sulfur-oxidizing symbionts</taxon>
    </lineage>
</organism>
<name>A0A1T2LBI3_9GAMM</name>
<keyword evidence="1" id="KW-0813">Transport</keyword>
<dbReference type="Pfam" id="PF00034">
    <property type="entry name" value="Cytochrom_C"/>
    <property type="match status" value="1"/>
</dbReference>
<dbReference type="PANTHER" id="PTHR33751:SF9">
    <property type="entry name" value="CYTOCHROME C4"/>
    <property type="match status" value="1"/>
</dbReference>
<evidence type="ECO:0000256" key="2">
    <source>
        <dbReference type="ARBA" id="ARBA00022617"/>
    </source>
</evidence>
<feature type="signal peptide" evidence="7">
    <location>
        <begin position="1"/>
        <end position="25"/>
    </location>
</feature>
<evidence type="ECO:0000313" key="10">
    <source>
        <dbReference type="Proteomes" id="UP000191110"/>
    </source>
</evidence>
<keyword evidence="5 6" id="KW-0408">Iron</keyword>
<evidence type="ECO:0000256" key="6">
    <source>
        <dbReference type="PROSITE-ProRule" id="PRU00433"/>
    </source>
</evidence>
<reference evidence="9 10" key="1">
    <citation type="submission" date="2016-11" db="EMBL/GenBank/DDBJ databases">
        <title>Mixed transmission modes and dynamic genome evolution in an obligate animal-bacterial symbiosis.</title>
        <authorList>
            <person name="Russell S.L."/>
            <person name="Corbett-Detig R.B."/>
            <person name="Cavanaugh C.M."/>
        </authorList>
    </citation>
    <scope>NUCLEOTIDE SEQUENCE [LARGE SCALE GENOMIC DNA]</scope>
    <source>
        <strain evidence="9">Sveles-Q1</strain>
    </source>
</reference>
<gene>
    <name evidence="9" type="ORF">BOW53_00560</name>
</gene>
<evidence type="ECO:0000256" key="3">
    <source>
        <dbReference type="ARBA" id="ARBA00022723"/>
    </source>
</evidence>
<dbReference type="OrthoDB" id="9773456at2"/>
<dbReference type="InterPro" id="IPR036909">
    <property type="entry name" value="Cyt_c-like_dom_sf"/>
</dbReference>
<evidence type="ECO:0000313" key="9">
    <source>
        <dbReference type="EMBL" id="OOZ42362.1"/>
    </source>
</evidence>
<dbReference type="Gene3D" id="1.10.760.10">
    <property type="entry name" value="Cytochrome c-like domain"/>
    <property type="match status" value="1"/>
</dbReference>
<dbReference type="InterPro" id="IPR009056">
    <property type="entry name" value="Cyt_c-like_dom"/>
</dbReference>
<dbReference type="InterPro" id="IPR050597">
    <property type="entry name" value="Cytochrome_c_Oxidase_Subunit"/>
</dbReference>
<evidence type="ECO:0000256" key="7">
    <source>
        <dbReference type="SAM" id="SignalP"/>
    </source>
</evidence>
<dbReference type="GO" id="GO:0020037">
    <property type="term" value="F:heme binding"/>
    <property type="evidence" value="ECO:0007669"/>
    <property type="project" value="InterPro"/>
</dbReference>
<dbReference type="SUPFAM" id="SSF46626">
    <property type="entry name" value="Cytochrome c"/>
    <property type="match status" value="1"/>
</dbReference>
<dbReference type="Proteomes" id="UP000191110">
    <property type="component" value="Unassembled WGS sequence"/>
</dbReference>
<dbReference type="EMBL" id="MPRL01000001">
    <property type="protein sequence ID" value="OOZ42362.1"/>
    <property type="molecule type" value="Genomic_DNA"/>
</dbReference>
<keyword evidence="10" id="KW-1185">Reference proteome</keyword>
<evidence type="ECO:0000256" key="1">
    <source>
        <dbReference type="ARBA" id="ARBA00022448"/>
    </source>
</evidence>
<feature type="chain" id="PRO_5012413783" evidence="7">
    <location>
        <begin position="26"/>
        <end position="111"/>
    </location>
</feature>
<dbReference type="GO" id="GO:0046872">
    <property type="term" value="F:metal ion binding"/>
    <property type="evidence" value="ECO:0007669"/>
    <property type="project" value="UniProtKB-KW"/>
</dbReference>
<accession>A0A1T2LBI3</accession>
<dbReference type="AlphaFoldDB" id="A0A1T2LBI3"/>
<protein>
    <submittedName>
        <fullName evidence="9">Cytochrome C</fullName>
    </submittedName>
</protein>
<keyword evidence="2 6" id="KW-0349">Heme</keyword>
<keyword evidence="3 6" id="KW-0479">Metal-binding</keyword>
<comment type="caution">
    <text evidence="9">The sequence shown here is derived from an EMBL/GenBank/DDBJ whole genome shotgun (WGS) entry which is preliminary data.</text>
</comment>
<evidence type="ECO:0000256" key="5">
    <source>
        <dbReference type="ARBA" id="ARBA00023004"/>
    </source>
</evidence>
<dbReference type="RefSeq" id="WP_078482120.1">
    <property type="nucleotide sequence ID" value="NZ_MPRL01000001.1"/>
</dbReference>
<evidence type="ECO:0000256" key="4">
    <source>
        <dbReference type="ARBA" id="ARBA00022982"/>
    </source>
</evidence>
<feature type="domain" description="Cytochrome c" evidence="8">
    <location>
        <begin position="23"/>
        <end position="110"/>
    </location>
</feature>
<evidence type="ECO:0000259" key="8">
    <source>
        <dbReference type="PROSITE" id="PS51007"/>
    </source>
</evidence>
<proteinExistence type="predicted"/>
<keyword evidence="7" id="KW-0732">Signal</keyword>
<keyword evidence="4" id="KW-0249">Electron transport</keyword>
<dbReference type="GO" id="GO:0009055">
    <property type="term" value="F:electron transfer activity"/>
    <property type="evidence" value="ECO:0007669"/>
    <property type="project" value="InterPro"/>
</dbReference>